<evidence type="ECO:0000313" key="1">
    <source>
        <dbReference type="EMBL" id="KAK4500443.1"/>
    </source>
</evidence>
<sequence>MSPCPDEDKGCFVTVACCVPMYLAHLLKTRGTPALPFQCVQPLAVRTLIAVEYAVERLGEINRKEKIMLEQKVLPPGLPLALYYDYIYGTRIKVRVPFELILCMRRGDFFDLLAHERDPLIVRTLVAIADGVAKTLPATQMSARTLSWDKEGSELLGLCKSIAVDEQLVRGSNNAARNSDPVVPGGHEVTNRPLYPIPHEAGRAYHAFTIRIAQHHSPEIAKAIHTLYKDMPMGSIVLTLSRNGLKYYVWDVTFEGKIERFKTLRDTMAPNIKAEPSEAISVMLPAEVVAKSKNGGLGVLLPPSIDPAIAAAVRAVDYAVLASANNDQVAKDKIPFQLEIKSFWIFEKGKQFVQVCGLSTLMELARAIECELHFSAHDRRLVVMGKTLYNHDYPDGNVNAGKTLSLLGITDRHIVWVKEADPQVKVDT</sequence>
<dbReference type="CDD" id="cd17039">
    <property type="entry name" value="Ubl_ubiquitin_like"/>
    <property type="match status" value="1"/>
</dbReference>
<evidence type="ECO:0000313" key="2">
    <source>
        <dbReference type="Proteomes" id="UP001305779"/>
    </source>
</evidence>
<proteinExistence type="predicted"/>
<organism evidence="1 2">
    <name type="scientific">Zasmidium cellare</name>
    <name type="common">Wine cellar mold</name>
    <name type="synonym">Racodium cellare</name>
    <dbReference type="NCBI Taxonomy" id="395010"/>
    <lineage>
        <taxon>Eukaryota</taxon>
        <taxon>Fungi</taxon>
        <taxon>Dikarya</taxon>
        <taxon>Ascomycota</taxon>
        <taxon>Pezizomycotina</taxon>
        <taxon>Dothideomycetes</taxon>
        <taxon>Dothideomycetidae</taxon>
        <taxon>Mycosphaerellales</taxon>
        <taxon>Mycosphaerellaceae</taxon>
        <taxon>Zasmidium</taxon>
    </lineage>
</organism>
<dbReference type="Proteomes" id="UP001305779">
    <property type="component" value="Unassembled WGS sequence"/>
</dbReference>
<name>A0ABR0EH39_ZASCE</name>
<evidence type="ECO:0008006" key="3">
    <source>
        <dbReference type="Google" id="ProtNLM"/>
    </source>
</evidence>
<protein>
    <recommendedName>
        <fullName evidence="3">Ubiquitin-like domain-containing protein</fullName>
    </recommendedName>
</protein>
<reference evidence="1 2" key="1">
    <citation type="journal article" date="2023" name="G3 (Bethesda)">
        <title>A chromosome-level genome assembly of Zasmidium syzygii isolated from banana leaves.</title>
        <authorList>
            <person name="van Westerhoven A.C."/>
            <person name="Mehrabi R."/>
            <person name="Talebi R."/>
            <person name="Steentjes M.B.F."/>
            <person name="Corcolon B."/>
            <person name="Chong P.A."/>
            <person name="Kema G.H.J."/>
            <person name="Seidl M.F."/>
        </authorList>
    </citation>
    <scope>NUCLEOTIDE SEQUENCE [LARGE SCALE GENOMIC DNA]</scope>
    <source>
        <strain evidence="1 2">P124</strain>
    </source>
</reference>
<keyword evidence="2" id="KW-1185">Reference proteome</keyword>
<accession>A0ABR0EH39</accession>
<gene>
    <name evidence="1" type="ORF">PRZ48_008632</name>
</gene>
<comment type="caution">
    <text evidence="1">The sequence shown here is derived from an EMBL/GenBank/DDBJ whole genome shotgun (WGS) entry which is preliminary data.</text>
</comment>
<dbReference type="EMBL" id="JAXOVC010000006">
    <property type="protein sequence ID" value="KAK4500443.1"/>
    <property type="molecule type" value="Genomic_DNA"/>
</dbReference>